<dbReference type="EMBL" id="MAYW01000020">
    <property type="protein sequence ID" value="ODS33765.1"/>
    <property type="molecule type" value="Genomic_DNA"/>
</dbReference>
<dbReference type="Gene3D" id="3.40.50.720">
    <property type="entry name" value="NAD(P)-binding Rossmann-like Domain"/>
    <property type="match status" value="1"/>
</dbReference>
<evidence type="ECO:0000256" key="1">
    <source>
        <dbReference type="ARBA" id="ARBA00007637"/>
    </source>
</evidence>
<evidence type="ECO:0000313" key="3">
    <source>
        <dbReference type="EMBL" id="ODS33765.1"/>
    </source>
</evidence>
<name>A0A1E3XDQ2_9BACT</name>
<dbReference type="PANTHER" id="PTHR43000">
    <property type="entry name" value="DTDP-D-GLUCOSE 4,6-DEHYDRATASE-RELATED"/>
    <property type="match status" value="1"/>
</dbReference>
<sequence>MKTLVGRKIILVGGAGFIGHHLAIRLKKLGAQVTVLDSLMINNYYHYLQQKHVPNAEIYLKLTQKRLDLLKEHGIRLIEVDARDYRFIGFLLCEIPCDTLIHLAAVAHADKSNKDPYSTIDHSIRTLENTLDVARTNHNDINHFIFFSSSMVYGNFNSGIVTEDTPCDPIGIYGALKYCAEKIIKAYKEAFGLAYTIIRPSALYGERCVSRRVGQIFIEEALKKGEISITGDKTSSLDFTYIDDLVNGVMKVLENDNSRNQTFNMTYGEARTIKQMADIVKEFFPNIKINYQSKDKLTPDRGTLDVKKAREMLSYNPQYPLESGYRKYIEWYMKSWESLKS</sequence>
<dbReference type="AlphaFoldDB" id="A0A1E3XDQ2"/>
<protein>
    <submittedName>
        <fullName evidence="3">UDP-glucose 4-epimerase</fullName>
    </submittedName>
</protein>
<comment type="similarity">
    <text evidence="1">Belongs to the NAD(P)-dependent epimerase/dehydratase family.</text>
</comment>
<evidence type="ECO:0000259" key="2">
    <source>
        <dbReference type="Pfam" id="PF01370"/>
    </source>
</evidence>
<gene>
    <name evidence="3" type="primary">galE_2</name>
    <name evidence="3" type="ORF">SCARUB_01122</name>
</gene>
<dbReference type="InterPro" id="IPR001509">
    <property type="entry name" value="Epimerase_deHydtase"/>
</dbReference>
<feature type="domain" description="NAD-dependent epimerase/dehydratase" evidence="2">
    <location>
        <begin position="9"/>
        <end position="264"/>
    </location>
</feature>
<accession>A0A1E3XDQ2</accession>
<dbReference type="Pfam" id="PF01370">
    <property type="entry name" value="Epimerase"/>
    <property type="match status" value="1"/>
</dbReference>
<comment type="caution">
    <text evidence="3">The sequence shown here is derived from an EMBL/GenBank/DDBJ whole genome shotgun (WGS) entry which is preliminary data.</text>
</comment>
<reference evidence="3 4" key="1">
    <citation type="submission" date="2016-07" db="EMBL/GenBank/DDBJ databases">
        <title>Draft genome of Scalindua rubra, obtained from a brine-seawater interface in the Red Sea, sheds light on salt adaptation in anammox bacteria.</title>
        <authorList>
            <person name="Speth D.R."/>
            <person name="Lagkouvardos I."/>
            <person name="Wang Y."/>
            <person name="Qian P.-Y."/>
            <person name="Dutilh B.E."/>
            <person name="Jetten M.S."/>
        </authorList>
    </citation>
    <scope>NUCLEOTIDE SEQUENCE [LARGE SCALE GENOMIC DNA]</scope>
    <source>
        <strain evidence="3">BSI-1</strain>
    </source>
</reference>
<dbReference type="Proteomes" id="UP000094056">
    <property type="component" value="Unassembled WGS sequence"/>
</dbReference>
<dbReference type="SUPFAM" id="SSF51735">
    <property type="entry name" value="NAD(P)-binding Rossmann-fold domains"/>
    <property type="match status" value="1"/>
</dbReference>
<evidence type="ECO:0000313" key="4">
    <source>
        <dbReference type="Proteomes" id="UP000094056"/>
    </source>
</evidence>
<dbReference type="PATRIC" id="fig|1872076.5.peg.1288"/>
<organism evidence="3 4">
    <name type="scientific">Candidatus Scalindua rubra</name>
    <dbReference type="NCBI Taxonomy" id="1872076"/>
    <lineage>
        <taxon>Bacteria</taxon>
        <taxon>Pseudomonadati</taxon>
        <taxon>Planctomycetota</taxon>
        <taxon>Candidatus Brocadiia</taxon>
        <taxon>Candidatus Brocadiales</taxon>
        <taxon>Candidatus Scalinduaceae</taxon>
        <taxon>Candidatus Scalindua</taxon>
    </lineage>
</organism>
<proteinExistence type="inferred from homology"/>
<dbReference type="InterPro" id="IPR036291">
    <property type="entry name" value="NAD(P)-bd_dom_sf"/>
</dbReference>